<evidence type="ECO:0000313" key="8">
    <source>
        <dbReference type="EMBL" id="ROI14261.1"/>
    </source>
</evidence>
<comment type="caution">
    <text evidence="8">The sequence shown here is derived from an EMBL/GenBank/DDBJ whole genome shotgun (WGS) entry which is preliminary data.</text>
</comment>
<dbReference type="Pfam" id="PF14464">
    <property type="entry name" value="Prok-JAB"/>
    <property type="match status" value="1"/>
</dbReference>
<keyword evidence="4" id="KW-0862">Zinc</keyword>
<feature type="domain" description="JAB" evidence="7">
    <location>
        <begin position="628"/>
        <end position="725"/>
    </location>
</feature>
<dbReference type="InterPro" id="IPR032865">
    <property type="entry name" value="Prok-E2_A"/>
</dbReference>
<dbReference type="Proteomes" id="UP000267623">
    <property type="component" value="Unassembled WGS sequence"/>
</dbReference>
<evidence type="ECO:0000313" key="9">
    <source>
        <dbReference type="Proteomes" id="UP000267623"/>
    </source>
</evidence>
<dbReference type="GO" id="GO:0006508">
    <property type="term" value="P:proteolysis"/>
    <property type="evidence" value="ECO:0007669"/>
    <property type="project" value="UniProtKB-KW"/>
</dbReference>
<evidence type="ECO:0000256" key="3">
    <source>
        <dbReference type="ARBA" id="ARBA00022801"/>
    </source>
</evidence>
<dbReference type="GO" id="GO:0046872">
    <property type="term" value="F:metal ion binding"/>
    <property type="evidence" value="ECO:0007669"/>
    <property type="project" value="UniProtKB-KW"/>
</dbReference>
<dbReference type="Pfam" id="PF14457">
    <property type="entry name" value="Prok-E2_A"/>
    <property type="match status" value="1"/>
</dbReference>
<dbReference type="PANTHER" id="PTHR43267:SF1">
    <property type="entry name" value="TRNA THREONYLCARBAMOYLADENOSINE DEHYDRATASE"/>
    <property type="match status" value="1"/>
</dbReference>
<reference evidence="9" key="1">
    <citation type="submission" date="2018-11" db="EMBL/GenBank/DDBJ databases">
        <title>Proposal to divide the Flavobacteriaceae and reorganize its genera based on Amino Acid Identity values calculated from whole genome sequences.</title>
        <authorList>
            <person name="Nicholson A.C."/>
            <person name="Gulvik C.A."/>
            <person name="Whitney A.M."/>
            <person name="Humrighouse B.W."/>
            <person name="Bell M."/>
            <person name="Holmes B."/>
            <person name="Steigerwalt A."/>
            <person name="Villarma A."/>
            <person name="Sheth M."/>
            <person name="Batra D."/>
            <person name="Pryor J."/>
            <person name="Bernardet J.-F."/>
            <person name="Hugo C."/>
            <person name="Kampfer P."/>
            <person name="Newman J."/>
            <person name="Mcquiston J."/>
        </authorList>
    </citation>
    <scope>NUCLEOTIDE SEQUENCE [LARGE SCALE GENOMIC DNA]</scope>
    <source>
        <strain evidence="9">DSM 22165</strain>
    </source>
</reference>
<sequence>MAVIIYSSTLQKYSGEIENPYLKDSLASLEHLAGRNLDILDWGNQRIAIPFEISVDLPSLGTYENIDIRQNEPILLVFDILEYPEKSPNIYTDRLDFPKNSLAHLYVAKNNRPPSICYVRENTDEWYANKRIEDVIIRISNWLRAAAVGELTEDGDQFEPMRLEGYYSTILYDYNFVVDSIIENNPFPITNQFSIVQFELIKHEEKRVYKFTKKITPSNFTSIAKEIEEHQEKNIDDITKRELRLAFVIWNGEKDINEKYEINLPRNWEDFKRFCDNYKIYHEDLEKIIADYKMVPFPVIVGIRRPKPLIGYSSVLELMNFEFNINSDQTADGKIISNFPINILSHNQSFSTTQAEKISNYTNTLKRGVVFGCGALGSKVVMHLARNGVTNLTLLDPDDFSSHNLVRHVLFSESIGANKAEALKQKIIDLYPSKSIDTSSGTSFKDGRIYEEETFKLYDWVFDFTASEAFFNKLAVLNSLPNCKIASASITDHGNVGLLFKEGINRNPRIDDLQVYLYSSALTTPKNSEWLTREQYVNSNNLLVRVGLGCNSETTVLADEKVASHGAYFTAVLKKEINSYSQEGKIYINRITDENDYSIETEVITVKPLDVYSAVNSDWEIRFKNEILEHVKKQADQAGKRETGGVFLGQCNHKTKTIYVTDLLEAPSDSKGNSSIFLRGFKDLSNEIDLINKKTGGQIGYIGEWHSHPEGPDFLSSTDMQRVEEHKMELESLKTPLPVFLSIITPNGFYPYIF</sequence>
<dbReference type="InterPro" id="IPR045886">
    <property type="entry name" value="ThiF/MoeB/HesA"/>
</dbReference>
<keyword evidence="1" id="KW-0645">Protease</keyword>
<dbReference type="GO" id="GO:0061504">
    <property type="term" value="P:cyclic threonylcarbamoyladenosine biosynthetic process"/>
    <property type="evidence" value="ECO:0007669"/>
    <property type="project" value="TreeGrafter"/>
</dbReference>
<dbReference type="InterPro" id="IPR035985">
    <property type="entry name" value="Ubiquitin-activating_enz"/>
</dbReference>
<name>A0A3N0XBV7_9FLAO</name>
<dbReference type="InterPro" id="IPR028090">
    <property type="entry name" value="JAB_dom_prok"/>
</dbReference>
<gene>
    <name evidence="8" type="ORF">EGH73_04335</name>
</gene>
<dbReference type="InterPro" id="IPR000594">
    <property type="entry name" value="ThiF_NAD_FAD-bd"/>
</dbReference>
<dbReference type="Gene3D" id="3.40.50.720">
    <property type="entry name" value="NAD(P)-binding Rossmann-like Domain"/>
    <property type="match status" value="1"/>
</dbReference>
<dbReference type="GO" id="GO:0008237">
    <property type="term" value="F:metallopeptidase activity"/>
    <property type="evidence" value="ECO:0007669"/>
    <property type="project" value="UniProtKB-KW"/>
</dbReference>
<organism evidence="8 9">
    <name type="scientific">Epilithonimonas hominis</name>
    <dbReference type="NCBI Taxonomy" id="420404"/>
    <lineage>
        <taxon>Bacteria</taxon>
        <taxon>Pseudomonadati</taxon>
        <taxon>Bacteroidota</taxon>
        <taxon>Flavobacteriia</taxon>
        <taxon>Flavobacteriales</taxon>
        <taxon>Weeksellaceae</taxon>
        <taxon>Chryseobacterium group</taxon>
        <taxon>Epilithonimonas</taxon>
    </lineage>
</organism>
<evidence type="ECO:0000256" key="1">
    <source>
        <dbReference type="ARBA" id="ARBA00022670"/>
    </source>
</evidence>
<evidence type="ECO:0000259" key="7">
    <source>
        <dbReference type="Pfam" id="PF14464"/>
    </source>
</evidence>
<evidence type="ECO:0000256" key="5">
    <source>
        <dbReference type="ARBA" id="ARBA00023049"/>
    </source>
</evidence>
<evidence type="ECO:0000259" key="6">
    <source>
        <dbReference type="Pfam" id="PF00899"/>
    </source>
</evidence>
<accession>A0A3N0XBV7</accession>
<dbReference type="RefSeq" id="WP_123280846.1">
    <property type="nucleotide sequence ID" value="NZ_RJTU01000029.1"/>
</dbReference>
<dbReference type="SUPFAM" id="SSF102712">
    <property type="entry name" value="JAB1/MPN domain"/>
    <property type="match status" value="1"/>
</dbReference>
<keyword evidence="5" id="KW-0482">Metalloprotease</keyword>
<dbReference type="PANTHER" id="PTHR43267">
    <property type="entry name" value="TRNA THREONYLCARBAMOYLADENOSINE DEHYDRATASE"/>
    <property type="match status" value="1"/>
</dbReference>
<dbReference type="GO" id="GO:0061503">
    <property type="term" value="F:tRNA threonylcarbamoyladenosine dehydratase"/>
    <property type="evidence" value="ECO:0007669"/>
    <property type="project" value="TreeGrafter"/>
</dbReference>
<dbReference type="EMBL" id="RJTU01000029">
    <property type="protein sequence ID" value="ROI14261.1"/>
    <property type="molecule type" value="Genomic_DNA"/>
</dbReference>
<dbReference type="Pfam" id="PF00899">
    <property type="entry name" value="ThiF"/>
    <property type="match status" value="1"/>
</dbReference>
<dbReference type="GO" id="GO:0008641">
    <property type="term" value="F:ubiquitin-like modifier activating enzyme activity"/>
    <property type="evidence" value="ECO:0007669"/>
    <property type="project" value="InterPro"/>
</dbReference>
<feature type="domain" description="THIF-type NAD/FAD binding fold" evidence="6">
    <location>
        <begin position="367"/>
        <end position="465"/>
    </location>
</feature>
<evidence type="ECO:0000256" key="4">
    <source>
        <dbReference type="ARBA" id="ARBA00022833"/>
    </source>
</evidence>
<dbReference type="SUPFAM" id="SSF69572">
    <property type="entry name" value="Activating enzymes of the ubiquitin-like proteins"/>
    <property type="match status" value="1"/>
</dbReference>
<proteinExistence type="predicted"/>
<evidence type="ECO:0000256" key="2">
    <source>
        <dbReference type="ARBA" id="ARBA00022723"/>
    </source>
</evidence>
<keyword evidence="3" id="KW-0378">Hydrolase</keyword>
<protein>
    <submittedName>
        <fullName evidence="8">Thiamine biosynthesis protein ThiF</fullName>
    </submittedName>
</protein>
<dbReference type="Gene3D" id="3.40.140.10">
    <property type="entry name" value="Cytidine Deaminase, domain 2"/>
    <property type="match status" value="1"/>
</dbReference>
<dbReference type="AlphaFoldDB" id="A0A3N0XBV7"/>
<keyword evidence="2" id="KW-0479">Metal-binding</keyword>